<evidence type="ECO:0000313" key="2">
    <source>
        <dbReference type="EMBL" id="ROR22112.1"/>
    </source>
</evidence>
<reference evidence="2 3" key="1">
    <citation type="submission" date="2018-11" db="EMBL/GenBank/DDBJ databases">
        <title>Genomic Encyclopedia of Type Strains, Phase IV (KMG-IV): sequencing the most valuable type-strain genomes for metagenomic binning, comparative biology and taxonomic classification.</title>
        <authorList>
            <person name="Goeker M."/>
        </authorList>
    </citation>
    <scope>NUCLEOTIDE SEQUENCE [LARGE SCALE GENOMIC DNA]</scope>
    <source>
        <strain evidence="2 3">DSM 26537</strain>
    </source>
</reference>
<protein>
    <submittedName>
        <fullName evidence="2">Glyoxylase-like metal-dependent hydrolase (Beta-lactamase superfamily II)</fullName>
    </submittedName>
</protein>
<comment type="caution">
    <text evidence="2">The sequence shown here is derived from an EMBL/GenBank/DDBJ whole genome shotgun (WGS) entry which is preliminary data.</text>
</comment>
<dbReference type="SMART" id="SM00849">
    <property type="entry name" value="Lactamase_B"/>
    <property type="match status" value="1"/>
</dbReference>
<feature type="domain" description="Metallo-beta-lactamase" evidence="1">
    <location>
        <begin position="19"/>
        <end position="224"/>
    </location>
</feature>
<gene>
    <name evidence="2" type="ORF">EDD66_11724</name>
</gene>
<dbReference type="InterPro" id="IPR036866">
    <property type="entry name" value="RibonucZ/Hydroxyglut_hydro"/>
</dbReference>
<dbReference type="InterPro" id="IPR001279">
    <property type="entry name" value="Metallo-B-lactamas"/>
</dbReference>
<dbReference type="CDD" id="cd07721">
    <property type="entry name" value="yflN-like_MBL-fold"/>
    <property type="match status" value="1"/>
</dbReference>
<dbReference type="OrthoDB" id="9761531at2"/>
<sequence length="232" mass="26074">MADIIVLNIKFNFNGGEDVIHPVVLKDDKNMVLVDCGYTGFLPMIENAMKEENLDCNQLTHVIITHHDHDHMGALSELKKTYPNVKVVSSEVEEPYISGKLKSLRLEQAEELYLHMTEEEKPFGEAFCDMLKKVEPVKVDLIVHDGDHFEWCNGCTIIGTPGHSPGHISLYVENEETIITGDAAAIENNNLLIPNPEFTLDMNRAIKSLDHIREINAKTIICYHGGVLLREG</sequence>
<dbReference type="PANTHER" id="PTHR42951">
    <property type="entry name" value="METALLO-BETA-LACTAMASE DOMAIN-CONTAINING"/>
    <property type="match status" value="1"/>
</dbReference>
<dbReference type="AlphaFoldDB" id="A0A3N1XAW8"/>
<dbReference type="InterPro" id="IPR050855">
    <property type="entry name" value="NDM-1-like"/>
</dbReference>
<dbReference type="SUPFAM" id="SSF56281">
    <property type="entry name" value="Metallo-hydrolase/oxidoreductase"/>
    <property type="match status" value="1"/>
</dbReference>
<dbReference type="RefSeq" id="WP_123610907.1">
    <property type="nucleotide sequence ID" value="NZ_RJVG01000017.1"/>
</dbReference>
<evidence type="ECO:0000313" key="3">
    <source>
        <dbReference type="Proteomes" id="UP000273083"/>
    </source>
</evidence>
<name>A0A3N1XAW8_9FIRM</name>
<dbReference type="GO" id="GO:0016787">
    <property type="term" value="F:hydrolase activity"/>
    <property type="evidence" value="ECO:0007669"/>
    <property type="project" value="UniProtKB-KW"/>
</dbReference>
<dbReference type="Proteomes" id="UP000273083">
    <property type="component" value="Unassembled WGS sequence"/>
</dbReference>
<dbReference type="PANTHER" id="PTHR42951:SF15">
    <property type="entry name" value="METALLO-BETA-LACTAMASE SUPERFAMILY PROTEIN"/>
    <property type="match status" value="1"/>
</dbReference>
<proteinExistence type="predicted"/>
<dbReference type="Pfam" id="PF00753">
    <property type="entry name" value="Lactamase_B"/>
    <property type="match status" value="1"/>
</dbReference>
<keyword evidence="3" id="KW-1185">Reference proteome</keyword>
<accession>A0A3N1XAW8</accession>
<dbReference type="EMBL" id="RJVG01000017">
    <property type="protein sequence ID" value="ROR22112.1"/>
    <property type="molecule type" value="Genomic_DNA"/>
</dbReference>
<evidence type="ECO:0000259" key="1">
    <source>
        <dbReference type="SMART" id="SM00849"/>
    </source>
</evidence>
<organism evidence="2 3">
    <name type="scientific">Mobilisporobacter senegalensis</name>
    <dbReference type="NCBI Taxonomy" id="1329262"/>
    <lineage>
        <taxon>Bacteria</taxon>
        <taxon>Bacillati</taxon>
        <taxon>Bacillota</taxon>
        <taxon>Clostridia</taxon>
        <taxon>Lachnospirales</taxon>
        <taxon>Lachnospiraceae</taxon>
        <taxon>Mobilisporobacter</taxon>
    </lineage>
</organism>
<dbReference type="Gene3D" id="3.60.15.10">
    <property type="entry name" value="Ribonuclease Z/Hydroxyacylglutathione hydrolase-like"/>
    <property type="match status" value="1"/>
</dbReference>
<keyword evidence="2" id="KW-0378">Hydrolase</keyword>